<dbReference type="CDD" id="cd22191">
    <property type="entry name" value="DPBB_RlpA_EXP_N-like"/>
    <property type="match status" value="1"/>
</dbReference>
<feature type="compositionally biased region" description="Pro residues" evidence="1">
    <location>
        <begin position="208"/>
        <end position="222"/>
    </location>
</feature>
<reference evidence="3" key="1">
    <citation type="journal article" date="2023" name="BMC Genomics">
        <title>Chromosome-level genome assemblies of Cutaneotrichosporon spp. (Trichosporonales, Basidiomycota) reveal imbalanced evolution between nucleotide sequences and chromosome synteny.</title>
        <authorList>
            <person name="Kobayashi Y."/>
            <person name="Kayamori A."/>
            <person name="Aoki K."/>
            <person name="Shiwa Y."/>
            <person name="Matsutani M."/>
            <person name="Fujita N."/>
            <person name="Sugita T."/>
            <person name="Iwasaki W."/>
            <person name="Tanaka N."/>
            <person name="Takashima M."/>
        </authorList>
    </citation>
    <scope>NUCLEOTIDE SEQUENCE</scope>
    <source>
        <strain evidence="3">HIS016</strain>
    </source>
</reference>
<sequence>MLFLSAFVVLSVFASAQKVLFEGSDYRATVYYGVNDNDVCGAENGGPFPARWADNSGINDGYPKCTSKIQSQAKTLRQYNSNRIVAMNANMVANDVDYWCGKEVQIFGPDGKQITIPEGPFVLMDGCAACTSANIIDVSALAFTQLSGGKCGNNPDGFTVKVIDNDLSASLGDAPRGPATGTSVYNPAGGNAAPAPQQPSSSAAPAPASSPAPANSPAPAAEPAPAASTVPAVAPAAEPVKPNTSAPAAQEVNNNVVANLAVGATPAAEQPSPSPSPAPVADDCKYGKWRCDGLNLQICNKQTEGHAWETISACATECSFSITGSAICQ</sequence>
<accession>A0AAD3YDX5</accession>
<dbReference type="Proteomes" id="UP001222932">
    <property type="component" value="Unassembled WGS sequence"/>
</dbReference>
<feature type="compositionally biased region" description="Low complexity" evidence="1">
    <location>
        <begin position="223"/>
        <end position="239"/>
    </location>
</feature>
<evidence type="ECO:0000256" key="2">
    <source>
        <dbReference type="SAM" id="SignalP"/>
    </source>
</evidence>
<keyword evidence="4" id="KW-1185">Reference proteome</keyword>
<evidence type="ECO:0000256" key="1">
    <source>
        <dbReference type="SAM" id="MobiDB-lite"/>
    </source>
</evidence>
<feature type="region of interest" description="Disordered" evidence="1">
    <location>
        <begin position="171"/>
        <end position="250"/>
    </location>
</feature>
<evidence type="ECO:0000313" key="3">
    <source>
        <dbReference type="EMBL" id="GMK59690.1"/>
    </source>
</evidence>
<organism evidence="3 4">
    <name type="scientific">Cutaneotrichosporon spelunceum</name>
    <dbReference type="NCBI Taxonomy" id="1672016"/>
    <lineage>
        <taxon>Eukaryota</taxon>
        <taxon>Fungi</taxon>
        <taxon>Dikarya</taxon>
        <taxon>Basidiomycota</taxon>
        <taxon>Agaricomycotina</taxon>
        <taxon>Tremellomycetes</taxon>
        <taxon>Trichosporonales</taxon>
        <taxon>Trichosporonaceae</taxon>
        <taxon>Cutaneotrichosporon</taxon>
    </lineage>
</organism>
<dbReference type="AlphaFoldDB" id="A0AAD3YDX5"/>
<keyword evidence="2" id="KW-0732">Signal</keyword>
<proteinExistence type="predicted"/>
<dbReference type="EMBL" id="BTCM01000008">
    <property type="protein sequence ID" value="GMK59690.1"/>
    <property type="molecule type" value="Genomic_DNA"/>
</dbReference>
<evidence type="ECO:0000313" key="4">
    <source>
        <dbReference type="Proteomes" id="UP001222932"/>
    </source>
</evidence>
<feature type="signal peptide" evidence="2">
    <location>
        <begin position="1"/>
        <end position="16"/>
    </location>
</feature>
<gene>
    <name evidence="3" type="ORF">CspeluHIS016_0802960</name>
</gene>
<feature type="chain" id="PRO_5042234448" evidence="2">
    <location>
        <begin position="17"/>
        <end position="329"/>
    </location>
</feature>
<name>A0AAD3YDX5_9TREE</name>
<comment type="caution">
    <text evidence="3">The sequence shown here is derived from an EMBL/GenBank/DDBJ whole genome shotgun (WGS) entry which is preliminary data.</text>
</comment>
<protein>
    <submittedName>
        <fullName evidence="3">Uncharacterized protein</fullName>
    </submittedName>
</protein>
<reference evidence="3" key="2">
    <citation type="submission" date="2023-06" db="EMBL/GenBank/DDBJ databases">
        <authorList>
            <person name="Kobayashi Y."/>
            <person name="Kayamori A."/>
            <person name="Aoki K."/>
            <person name="Shiwa Y."/>
            <person name="Fujita N."/>
            <person name="Sugita T."/>
            <person name="Iwasaki W."/>
            <person name="Tanaka N."/>
            <person name="Takashima M."/>
        </authorList>
    </citation>
    <scope>NUCLEOTIDE SEQUENCE</scope>
    <source>
        <strain evidence="3">HIS016</strain>
    </source>
</reference>
<feature type="compositionally biased region" description="Low complexity" evidence="1">
    <location>
        <begin position="187"/>
        <end position="207"/>
    </location>
</feature>